<reference evidence="2 3" key="1">
    <citation type="journal article" date="2022" name="Nat. Ecol. Evol.">
        <title>A masculinizing supergene underlies an exaggerated male reproductive morph in a spider.</title>
        <authorList>
            <person name="Hendrickx F."/>
            <person name="De Corte Z."/>
            <person name="Sonet G."/>
            <person name="Van Belleghem S.M."/>
            <person name="Kostlbacher S."/>
            <person name="Vangestel C."/>
        </authorList>
    </citation>
    <scope>NUCLEOTIDE SEQUENCE [LARGE SCALE GENOMIC DNA]</scope>
    <source>
        <strain evidence="2">W744_W776</strain>
    </source>
</reference>
<dbReference type="EMBL" id="JAFNEN010000062">
    <property type="protein sequence ID" value="KAG8196942.1"/>
    <property type="molecule type" value="Genomic_DNA"/>
</dbReference>
<evidence type="ECO:0000256" key="1">
    <source>
        <dbReference type="SAM" id="MobiDB-lite"/>
    </source>
</evidence>
<comment type="caution">
    <text evidence="2">The sequence shown here is derived from an EMBL/GenBank/DDBJ whole genome shotgun (WGS) entry which is preliminary data.</text>
</comment>
<keyword evidence="3" id="KW-1185">Reference proteome</keyword>
<dbReference type="Proteomes" id="UP000827092">
    <property type="component" value="Unassembled WGS sequence"/>
</dbReference>
<organism evidence="2 3">
    <name type="scientific">Oedothorax gibbosus</name>
    <dbReference type="NCBI Taxonomy" id="931172"/>
    <lineage>
        <taxon>Eukaryota</taxon>
        <taxon>Metazoa</taxon>
        <taxon>Ecdysozoa</taxon>
        <taxon>Arthropoda</taxon>
        <taxon>Chelicerata</taxon>
        <taxon>Arachnida</taxon>
        <taxon>Araneae</taxon>
        <taxon>Araneomorphae</taxon>
        <taxon>Entelegynae</taxon>
        <taxon>Araneoidea</taxon>
        <taxon>Linyphiidae</taxon>
        <taxon>Erigoninae</taxon>
        <taxon>Oedothorax</taxon>
    </lineage>
</organism>
<protein>
    <submittedName>
        <fullName evidence="2">Uncharacterized protein</fullName>
    </submittedName>
</protein>
<evidence type="ECO:0000313" key="3">
    <source>
        <dbReference type="Proteomes" id="UP000827092"/>
    </source>
</evidence>
<dbReference type="AlphaFoldDB" id="A0AAV6VK35"/>
<feature type="region of interest" description="Disordered" evidence="1">
    <location>
        <begin position="1"/>
        <end position="21"/>
    </location>
</feature>
<accession>A0AAV6VK35</accession>
<name>A0AAV6VK35_9ARAC</name>
<evidence type="ECO:0000313" key="2">
    <source>
        <dbReference type="EMBL" id="KAG8196942.1"/>
    </source>
</evidence>
<proteinExistence type="predicted"/>
<gene>
    <name evidence="2" type="ORF">JTE90_009001</name>
</gene>
<sequence length="95" mass="11802">MERENKLNNLDRKNHWKKRRDEKSAWKELFHLEDYFHAPITRTIEREEETRVPMKKLSFGRLISRTHRKNHRKRRGDESADEETFIWKITFTHPS</sequence>